<evidence type="ECO:0000256" key="1">
    <source>
        <dbReference type="ARBA" id="ARBA00023015"/>
    </source>
</evidence>
<keyword evidence="7" id="KW-1185">Reference proteome</keyword>
<keyword evidence="1" id="KW-0805">Transcription regulation</keyword>
<dbReference type="InterPro" id="IPR001647">
    <property type="entry name" value="HTH_TetR"/>
</dbReference>
<proteinExistence type="predicted"/>
<evidence type="ECO:0000313" key="6">
    <source>
        <dbReference type="EMBL" id="NIJ18239.1"/>
    </source>
</evidence>
<evidence type="ECO:0000256" key="2">
    <source>
        <dbReference type="ARBA" id="ARBA00023125"/>
    </source>
</evidence>
<dbReference type="Pfam" id="PF00440">
    <property type="entry name" value="TetR_N"/>
    <property type="match status" value="1"/>
</dbReference>
<dbReference type="PANTHER" id="PTHR30055:SF234">
    <property type="entry name" value="HTH-TYPE TRANSCRIPTIONAL REGULATOR BETI"/>
    <property type="match status" value="1"/>
</dbReference>
<evidence type="ECO:0000256" key="3">
    <source>
        <dbReference type="ARBA" id="ARBA00023163"/>
    </source>
</evidence>
<sequence length="223" mass="24316">MSITRLSSADRRASIITAARSVFARYGLEGARTQQIAQAAGVSEALIFRHFSSKIAIYRAVLREVIADQNASFRDFTLPEPSTVGLLRSIGHLMEQALLGRNASNADGMRMVVGSLAGDGGYARLVYRRALRLSQNEMERAMAAARAEGGITGAALSTVNAAAFLEHVGTMVMMGRCHERHAIIYDDDDGRLLRDAIMFCARGLGIVEERITEFLNAMPPQNR</sequence>
<dbReference type="EMBL" id="JAASQR010000004">
    <property type="protein sequence ID" value="NIJ18239.1"/>
    <property type="molecule type" value="Genomic_DNA"/>
</dbReference>
<dbReference type="PROSITE" id="PS50977">
    <property type="entry name" value="HTH_TETR_2"/>
    <property type="match status" value="1"/>
</dbReference>
<dbReference type="InterPro" id="IPR009057">
    <property type="entry name" value="Homeodomain-like_sf"/>
</dbReference>
<evidence type="ECO:0000256" key="4">
    <source>
        <dbReference type="PROSITE-ProRule" id="PRU00335"/>
    </source>
</evidence>
<dbReference type="InterPro" id="IPR050109">
    <property type="entry name" value="HTH-type_TetR-like_transc_reg"/>
</dbReference>
<comment type="caution">
    <text evidence="6">The sequence shown here is derived from an EMBL/GenBank/DDBJ whole genome shotgun (WGS) entry which is preliminary data.</text>
</comment>
<dbReference type="PANTHER" id="PTHR30055">
    <property type="entry name" value="HTH-TYPE TRANSCRIPTIONAL REGULATOR RUTR"/>
    <property type="match status" value="1"/>
</dbReference>
<evidence type="ECO:0000259" key="5">
    <source>
        <dbReference type="PROSITE" id="PS50977"/>
    </source>
</evidence>
<dbReference type="PRINTS" id="PR00455">
    <property type="entry name" value="HTHTETR"/>
</dbReference>
<dbReference type="Gene3D" id="1.10.357.10">
    <property type="entry name" value="Tetracycline Repressor, domain 2"/>
    <property type="match status" value="1"/>
</dbReference>
<dbReference type="GO" id="GO:0003700">
    <property type="term" value="F:DNA-binding transcription factor activity"/>
    <property type="evidence" value="ECO:0007669"/>
    <property type="project" value="TreeGrafter"/>
</dbReference>
<name>A0A846M8T6_9SPHN</name>
<protein>
    <submittedName>
        <fullName evidence="6">AcrR family transcriptional regulator</fullName>
    </submittedName>
</protein>
<dbReference type="Proteomes" id="UP000576821">
    <property type="component" value="Unassembled WGS sequence"/>
</dbReference>
<dbReference type="SUPFAM" id="SSF46689">
    <property type="entry name" value="Homeodomain-like"/>
    <property type="match status" value="1"/>
</dbReference>
<gene>
    <name evidence="6" type="ORF">FHS54_003239</name>
</gene>
<feature type="domain" description="HTH tetR-type" evidence="5">
    <location>
        <begin position="9"/>
        <end position="69"/>
    </location>
</feature>
<dbReference type="AlphaFoldDB" id="A0A846M8T6"/>
<organism evidence="6 7">
    <name type="scientific">Sphingobium vermicomposti</name>
    <dbReference type="NCBI Taxonomy" id="529005"/>
    <lineage>
        <taxon>Bacteria</taxon>
        <taxon>Pseudomonadati</taxon>
        <taxon>Pseudomonadota</taxon>
        <taxon>Alphaproteobacteria</taxon>
        <taxon>Sphingomonadales</taxon>
        <taxon>Sphingomonadaceae</taxon>
        <taxon>Sphingobium</taxon>
    </lineage>
</organism>
<dbReference type="GO" id="GO:0000976">
    <property type="term" value="F:transcription cis-regulatory region binding"/>
    <property type="evidence" value="ECO:0007669"/>
    <property type="project" value="TreeGrafter"/>
</dbReference>
<keyword evidence="2 4" id="KW-0238">DNA-binding</keyword>
<keyword evidence="3" id="KW-0804">Transcription</keyword>
<accession>A0A846M8T6</accession>
<feature type="DNA-binding region" description="H-T-H motif" evidence="4">
    <location>
        <begin position="32"/>
        <end position="51"/>
    </location>
</feature>
<reference evidence="6 7" key="1">
    <citation type="submission" date="2020-03" db="EMBL/GenBank/DDBJ databases">
        <title>Genomic Encyclopedia of Type Strains, Phase IV (KMG-IV): sequencing the most valuable type-strain genomes for metagenomic binning, comparative biology and taxonomic classification.</title>
        <authorList>
            <person name="Goeker M."/>
        </authorList>
    </citation>
    <scope>NUCLEOTIDE SEQUENCE [LARGE SCALE GENOMIC DNA]</scope>
    <source>
        <strain evidence="6 7">DSM 21299</strain>
    </source>
</reference>
<dbReference type="RefSeq" id="WP_167305099.1">
    <property type="nucleotide sequence ID" value="NZ_JAASQR010000004.1"/>
</dbReference>
<evidence type="ECO:0000313" key="7">
    <source>
        <dbReference type="Proteomes" id="UP000576821"/>
    </source>
</evidence>